<accession>A0ABM8FQX3</accession>
<name>A0ABM8FQX3_9MICO</name>
<keyword evidence="2" id="KW-1185">Reference proteome</keyword>
<organism evidence="1 2">
    <name type="scientific">Microbacterium suwonense</name>
    <dbReference type="NCBI Taxonomy" id="683047"/>
    <lineage>
        <taxon>Bacteria</taxon>
        <taxon>Bacillati</taxon>
        <taxon>Actinomycetota</taxon>
        <taxon>Actinomycetes</taxon>
        <taxon>Micrococcales</taxon>
        <taxon>Microbacteriaceae</taxon>
        <taxon>Microbacterium</taxon>
    </lineage>
</organism>
<protein>
    <submittedName>
        <fullName evidence="1">Uncharacterized protein</fullName>
    </submittedName>
</protein>
<dbReference type="EMBL" id="AP027728">
    <property type="protein sequence ID" value="BDZ37846.1"/>
    <property type="molecule type" value="Genomic_DNA"/>
</dbReference>
<proteinExistence type="predicted"/>
<gene>
    <name evidence="1" type="ORF">GCM10025863_04600</name>
</gene>
<evidence type="ECO:0000313" key="1">
    <source>
        <dbReference type="EMBL" id="BDZ37846.1"/>
    </source>
</evidence>
<reference evidence="2" key="1">
    <citation type="journal article" date="2019" name="Int. J. Syst. Evol. Microbiol.">
        <title>The Global Catalogue of Microorganisms (GCM) 10K type strain sequencing project: providing services to taxonomists for standard genome sequencing and annotation.</title>
        <authorList>
            <consortium name="The Broad Institute Genomics Platform"/>
            <consortium name="The Broad Institute Genome Sequencing Center for Infectious Disease"/>
            <person name="Wu L."/>
            <person name="Ma J."/>
        </authorList>
    </citation>
    <scope>NUCLEOTIDE SEQUENCE [LARGE SCALE GENOMIC DNA]</scope>
    <source>
        <strain evidence="2">NBRC 106310</strain>
    </source>
</reference>
<dbReference type="Proteomes" id="UP001321543">
    <property type="component" value="Chromosome"/>
</dbReference>
<sequence length="63" mass="6593">MEPTPNELAGAAVDLRLEAIEAAADGELVLHFVDTCGEHFPDGYWPAAHLDADGAVTSVTVES</sequence>
<evidence type="ECO:0000313" key="2">
    <source>
        <dbReference type="Proteomes" id="UP001321543"/>
    </source>
</evidence>